<dbReference type="Gene3D" id="3.90.770.10">
    <property type="entry name" value="3-hydroxy-3-methylglutaryl-coenzyme A Reductase, Chain A, domain 2"/>
    <property type="match status" value="1"/>
</dbReference>
<feature type="region of interest" description="Disordered" evidence="10">
    <location>
        <begin position="705"/>
        <end position="739"/>
    </location>
</feature>
<evidence type="ECO:0000256" key="5">
    <source>
        <dbReference type="ARBA" id="ARBA00022857"/>
    </source>
</evidence>
<feature type="transmembrane region" description="Helical" evidence="9">
    <location>
        <begin position="668"/>
        <end position="691"/>
    </location>
</feature>
<feature type="domain" description="SSD" evidence="11">
    <location>
        <begin position="241"/>
        <end position="410"/>
    </location>
</feature>
<comment type="similarity">
    <text evidence="2 9">Belongs to the HMG-CoA reductase family.</text>
</comment>
<dbReference type="FunFam" id="1.10.3270.10:FF:000001">
    <property type="entry name" value="3-hydroxy-3-methylglutaryl coenzyme A reductase"/>
    <property type="match status" value="1"/>
</dbReference>
<sequence length="1318" mass="140313">MRFLLRPFALHAAYTPIETIVFFTIVGTLAYFHILNAIKHSAFLAPHNSPASLRPAHALFHAGEWVPVRESAWASAAADRRATSLELQQLIVSLDSQIIPESISLLDAPLSASAHNLTQHLTTTFASATNRKYPSICHRPFNTSLSTCFAHQHSSSHSLVQTLAFVPGAPRDEWISALTANELGGRVFTDESGVEFQVESARTAADHVPIVRMKSPTWVAYAAGTMVVRFWDLAKKADSLDILLILAGYILMHTTFFLLIVRSRKLGSSFWLPLAIVSSAILSLLISLPIAMALRIPIDPVALTEALPFLVCTIGFDKPLRLARTVFTHPHLLTAPTPGAQMKPAPKIITESLTKVYSPIIRDYFLEIAVLVVGAYSKVGGLKEVCALAAIILGVDCILLCTYLAAILGIMIDVRRIKTARAMTRSSLSRSSSTSSLASGFNLKTLSAASGKPSALANGRSKLSSVKEPASPKGLRQRLSALLGEKGSGLIQSMENAGSTKTGSPTKQENPVARLKLLLIATFTTLHILNLITPLTPTRHATHHPTTVNIRRVDLNTSALRPVLQALADDASVVLEVNDDVASVDGEEQQLARDLWVKVSPPVYIRCHPASSTLAQHRSTSSNSFTRRRQQSSTSFTLERRRKTAWEVVESFMSSWTRLVGDPVLSKWIVVLLAISISLNGFLLKGIALGLPVIGRSGAKGGVRFEEEEEEKKGEVVLKEKEETLKARTSSSDASATPTAVSPAATLISTTPAPPPPLFVPVPKAAVAPINFTIEDVDRKLKAAAASLHTPPLSDSGVHTPPHDTIRTLEECIDVFENGPRPLSSSMKMLNDEEVILLAQNGKIAMYALEKVLGMDQLERAVRIRRALVSRQSRTKTLEESDVPLMNYDYSRVLGACCENVVGYIPLPLGIAGPLNVDGQMIHIPMATAEGTLVASTSRGCKALNAGGGVITVLTQDGMTRGPAVDFPSITLAAQAKAWIASEEGYATLKTAFESTSRFAKLQSLKTTLAGRTLFVRFATATGDAMGMNMISKGTEKALEALQQQFPEMVTLALSGNYCTDKKPAAINWIEGRGKSVVAEAVIPGKVVKSVLKTTVEALCNLNTKKNLVGSAMAGSIGGFNAHAANILTAMFIATGQDPAQNVESSNCITLMEAINDGEDLLMTVSMPSIEVGTVGGGTVLAPQQAVLDMLGVRGAHPTHPGQNAQALARIIAAAVMAGELSLISALAAGHLIRAHMAHNRSQTNTPSTSRPATPGPGPSPVAGHFASVPATAVDGGKKGSSSALLTPVESIASSPLRSDANLSSLSPASTIQIPSST</sequence>
<dbReference type="InterPro" id="IPR009023">
    <property type="entry name" value="HMG_CoA_Rdtase_NAD(P)-bd_sf"/>
</dbReference>
<evidence type="ECO:0000256" key="8">
    <source>
        <dbReference type="ARBA" id="ARBA00023136"/>
    </source>
</evidence>
<reference evidence="12 13" key="1">
    <citation type="journal article" name="Sci. Rep.">
        <title>Telomere-to-telomere assembled and centromere annotated genomes of the two main subspecies of the button mushroom Agaricus bisporus reveal especially polymorphic chromosome ends.</title>
        <authorList>
            <person name="Sonnenberg A.S.M."/>
            <person name="Sedaghat-Telgerd N."/>
            <person name="Lavrijssen B."/>
            <person name="Ohm R.A."/>
            <person name="Hendrickx P.M."/>
            <person name="Scholtmeijer K."/>
            <person name="Baars J.J.P."/>
            <person name="van Peer A."/>
        </authorList>
    </citation>
    <scope>NUCLEOTIDE SEQUENCE [LARGE SCALE GENOMIC DNA]</scope>
    <source>
        <strain evidence="12 13">H119_p4</strain>
    </source>
</reference>
<dbReference type="InterPro" id="IPR023074">
    <property type="entry name" value="HMG_CoA_Rdtase_cat_sf"/>
</dbReference>
<dbReference type="InterPro" id="IPR023282">
    <property type="entry name" value="HMG_CoA_Rdtase_N"/>
</dbReference>
<dbReference type="PROSITE" id="PS00318">
    <property type="entry name" value="HMG_COA_REDUCTASE_2"/>
    <property type="match status" value="1"/>
</dbReference>
<keyword evidence="7 9" id="KW-0560">Oxidoreductase</keyword>
<gene>
    <name evidence="12" type="ORF">Agabi119p4_9510</name>
</gene>
<comment type="catalytic activity">
    <reaction evidence="9">
        <text>(R)-mevalonate + 2 NADP(+) + CoA = (3S)-3-hydroxy-3-methylglutaryl-CoA + 2 NADPH + 2 H(+)</text>
        <dbReference type="Rhea" id="RHEA:15989"/>
        <dbReference type="ChEBI" id="CHEBI:15378"/>
        <dbReference type="ChEBI" id="CHEBI:36464"/>
        <dbReference type="ChEBI" id="CHEBI:43074"/>
        <dbReference type="ChEBI" id="CHEBI:57287"/>
        <dbReference type="ChEBI" id="CHEBI:57783"/>
        <dbReference type="ChEBI" id="CHEBI:58349"/>
        <dbReference type="EC" id="1.1.1.34"/>
    </reaction>
</comment>
<dbReference type="GO" id="GO:0006696">
    <property type="term" value="P:ergosterol biosynthetic process"/>
    <property type="evidence" value="ECO:0007669"/>
    <property type="project" value="TreeGrafter"/>
</dbReference>
<evidence type="ECO:0000256" key="1">
    <source>
        <dbReference type="ARBA" id="ARBA00004477"/>
    </source>
</evidence>
<dbReference type="PROSITE" id="PS50156">
    <property type="entry name" value="SSD"/>
    <property type="match status" value="1"/>
</dbReference>
<keyword evidence="8 9" id="KW-0472">Membrane</keyword>
<feature type="compositionally biased region" description="Low complexity" evidence="10">
    <location>
        <begin position="729"/>
        <end position="739"/>
    </location>
</feature>
<dbReference type="PROSITE" id="PS01192">
    <property type="entry name" value="HMG_COA_REDUCTASE_3"/>
    <property type="match status" value="1"/>
</dbReference>
<keyword evidence="3 9" id="KW-0812">Transmembrane</keyword>
<dbReference type="GO" id="GO:0005789">
    <property type="term" value="C:endoplasmic reticulum membrane"/>
    <property type="evidence" value="ECO:0007669"/>
    <property type="project" value="UniProtKB-SubCell"/>
</dbReference>
<keyword evidence="5 9" id="KW-0521">NADP</keyword>
<protein>
    <recommendedName>
        <fullName evidence="9">3-hydroxy-3-methylglutaryl coenzyme A reductase</fullName>
        <shortName evidence="9">HMG-CoA reductase</shortName>
        <ecNumber evidence="9">1.1.1.34</ecNumber>
    </recommendedName>
</protein>
<name>A0A8H7C3J8_AGABI</name>
<evidence type="ECO:0000256" key="6">
    <source>
        <dbReference type="ARBA" id="ARBA00022989"/>
    </source>
</evidence>
<dbReference type="PRINTS" id="PR00071">
    <property type="entry name" value="HMGCOARDTASE"/>
</dbReference>
<dbReference type="FunFam" id="3.90.770.10:FF:000001">
    <property type="entry name" value="3-hydroxy-3-methylglutaryl coenzyme A reductase"/>
    <property type="match status" value="1"/>
</dbReference>
<dbReference type="GO" id="GO:0004420">
    <property type="term" value="F:hydroxymethylglutaryl-CoA reductase (NADPH) activity"/>
    <property type="evidence" value="ECO:0007669"/>
    <property type="project" value="UniProtKB-EC"/>
</dbReference>
<dbReference type="InterPro" id="IPR004554">
    <property type="entry name" value="HMG_CoA_Rdtase_eu_arc"/>
</dbReference>
<dbReference type="EC" id="1.1.1.34" evidence="9"/>
<dbReference type="FunFam" id="3.30.70.420:FF:000001">
    <property type="entry name" value="3-hydroxy-3-methylglutaryl coenzyme A reductase"/>
    <property type="match status" value="1"/>
</dbReference>
<dbReference type="Pfam" id="PF00368">
    <property type="entry name" value="HMG-CoA_red"/>
    <property type="match status" value="1"/>
</dbReference>
<dbReference type="PANTHER" id="PTHR10572:SF24">
    <property type="entry name" value="3-HYDROXY-3-METHYLGLUTARYL-COENZYME A REDUCTASE"/>
    <property type="match status" value="1"/>
</dbReference>
<dbReference type="SUPFAM" id="SSF56542">
    <property type="entry name" value="Substrate-binding domain of HMG-CoA reductase"/>
    <property type="match status" value="1"/>
</dbReference>
<keyword evidence="6 9" id="KW-1133">Transmembrane helix</keyword>
<feature type="region of interest" description="Disordered" evidence="10">
    <location>
        <begin position="452"/>
        <end position="475"/>
    </location>
</feature>
<evidence type="ECO:0000313" key="12">
    <source>
        <dbReference type="EMBL" id="KAF7761518.1"/>
    </source>
</evidence>
<dbReference type="Gene3D" id="1.10.3270.10">
    <property type="entry name" value="HMGR, N-terminal domain"/>
    <property type="match status" value="1"/>
</dbReference>
<evidence type="ECO:0000256" key="4">
    <source>
        <dbReference type="ARBA" id="ARBA00022824"/>
    </source>
</evidence>
<dbReference type="EMBL" id="JABXXO010000013">
    <property type="protein sequence ID" value="KAF7761518.1"/>
    <property type="molecule type" value="Genomic_DNA"/>
</dbReference>
<feature type="transmembrane region" description="Helical" evidence="9">
    <location>
        <begin position="270"/>
        <end position="292"/>
    </location>
</feature>
<dbReference type="NCBIfam" id="TIGR00533">
    <property type="entry name" value="HMG_CoA_R_NADP"/>
    <property type="match status" value="1"/>
</dbReference>
<dbReference type="GO" id="GO:0008299">
    <property type="term" value="P:isoprenoid biosynthetic process"/>
    <property type="evidence" value="ECO:0007669"/>
    <property type="project" value="InterPro"/>
</dbReference>
<feature type="transmembrane region" description="Helical" evidence="9">
    <location>
        <begin position="20"/>
        <end position="38"/>
    </location>
</feature>
<dbReference type="InterPro" id="IPR009029">
    <property type="entry name" value="HMG_CoA_Rdtase_sub-bd_dom_sf"/>
</dbReference>
<feature type="region of interest" description="Disordered" evidence="10">
    <location>
        <begin position="1296"/>
        <end position="1318"/>
    </location>
</feature>
<keyword evidence="4 9" id="KW-0256">Endoplasmic reticulum</keyword>
<feature type="compositionally biased region" description="Basic and acidic residues" evidence="10">
    <location>
        <begin position="711"/>
        <end position="726"/>
    </location>
</feature>
<feature type="compositionally biased region" description="Polar residues" evidence="10">
    <location>
        <begin position="1240"/>
        <end position="1252"/>
    </location>
</feature>
<proteinExistence type="inferred from homology"/>
<evidence type="ECO:0000256" key="9">
    <source>
        <dbReference type="RuleBase" id="RU361219"/>
    </source>
</evidence>
<feature type="transmembrane region" description="Helical" evidence="9">
    <location>
        <begin position="387"/>
        <end position="412"/>
    </location>
</feature>
<dbReference type="InterPro" id="IPR002202">
    <property type="entry name" value="HMG_CoA_Rdtase"/>
</dbReference>
<dbReference type="InterPro" id="IPR023076">
    <property type="entry name" value="HMG_CoA_Rdtase_CS"/>
</dbReference>
<organism evidence="12 13">
    <name type="scientific">Agaricus bisporus var. burnettii</name>
    <dbReference type="NCBI Taxonomy" id="192524"/>
    <lineage>
        <taxon>Eukaryota</taxon>
        <taxon>Fungi</taxon>
        <taxon>Dikarya</taxon>
        <taxon>Basidiomycota</taxon>
        <taxon>Agaricomycotina</taxon>
        <taxon>Agaricomycetes</taxon>
        <taxon>Agaricomycetidae</taxon>
        <taxon>Agaricales</taxon>
        <taxon>Agaricineae</taxon>
        <taxon>Agaricaceae</taxon>
        <taxon>Agaricus</taxon>
    </lineage>
</organism>
<dbReference type="CDD" id="cd00643">
    <property type="entry name" value="HMG-CoA_reductase_classI"/>
    <property type="match status" value="1"/>
</dbReference>
<feature type="transmembrane region" description="Helical" evidence="9">
    <location>
        <begin position="240"/>
        <end position="261"/>
    </location>
</feature>
<dbReference type="PANTHER" id="PTHR10572">
    <property type="entry name" value="3-HYDROXY-3-METHYLGLUTARYL-COENZYME A REDUCTASE"/>
    <property type="match status" value="1"/>
</dbReference>
<comment type="subcellular location">
    <subcellularLocation>
        <location evidence="1 9">Endoplasmic reticulum membrane</location>
        <topology evidence="1 9">Multi-pass membrane protein</topology>
    </subcellularLocation>
</comment>
<dbReference type="InterPro" id="IPR053958">
    <property type="entry name" value="HMGCR/SNAP/NPC1-like_SSD"/>
</dbReference>
<comment type="pathway">
    <text evidence="9">Metabolic intermediate biosynthesis; (R)-mevalonate biosynthesis; (R)-mevalonate from acetyl-CoA: step 3/3.</text>
</comment>
<dbReference type="Proteomes" id="UP000629468">
    <property type="component" value="Unassembled WGS sequence"/>
</dbReference>
<dbReference type="GO" id="GO:0015936">
    <property type="term" value="P:coenzyme A metabolic process"/>
    <property type="evidence" value="ECO:0007669"/>
    <property type="project" value="InterPro"/>
</dbReference>
<dbReference type="GO" id="GO:0005778">
    <property type="term" value="C:peroxisomal membrane"/>
    <property type="evidence" value="ECO:0007669"/>
    <property type="project" value="TreeGrafter"/>
</dbReference>
<dbReference type="Pfam" id="PF12349">
    <property type="entry name" value="Sterol-sensing"/>
    <property type="match status" value="1"/>
</dbReference>
<comment type="caution">
    <text evidence="12">The sequence shown here is derived from an EMBL/GenBank/DDBJ whole genome shotgun (WGS) entry which is preliminary data.</text>
</comment>
<dbReference type="UniPathway" id="UPA00058">
    <property type="reaction ID" value="UER00103"/>
</dbReference>
<evidence type="ECO:0000313" key="13">
    <source>
        <dbReference type="Proteomes" id="UP000629468"/>
    </source>
</evidence>
<dbReference type="Gene3D" id="3.30.70.420">
    <property type="entry name" value="Hydroxymethylglutaryl-CoA reductase, class I/II, NAD/NADP-binding domain"/>
    <property type="match status" value="1"/>
</dbReference>
<evidence type="ECO:0000256" key="7">
    <source>
        <dbReference type="ARBA" id="ARBA00023002"/>
    </source>
</evidence>
<dbReference type="PROSITE" id="PS00066">
    <property type="entry name" value="HMG_COA_REDUCTASE_1"/>
    <property type="match status" value="1"/>
</dbReference>
<accession>A0A8H7C3J8</accession>
<dbReference type="SUPFAM" id="SSF55035">
    <property type="entry name" value="NAD-binding domain of HMG-CoA reductase"/>
    <property type="match status" value="1"/>
</dbReference>
<evidence type="ECO:0000256" key="10">
    <source>
        <dbReference type="SAM" id="MobiDB-lite"/>
    </source>
</evidence>
<dbReference type="InterPro" id="IPR000731">
    <property type="entry name" value="SSD"/>
</dbReference>
<feature type="region of interest" description="Disordered" evidence="10">
    <location>
        <begin position="1239"/>
        <end position="1283"/>
    </location>
</feature>
<evidence type="ECO:0000256" key="3">
    <source>
        <dbReference type="ARBA" id="ARBA00022692"/>
    </source>
</evidence>
<dbReference type="PROSITE" id="PS50065">
    <property type="entry name" value="HMG_COA_REDUCTASE_4"/>
    <property type="match status" value="1"/>
</dbReference>
<evidence type="ECO:0000256" key="2">
    <source>
        <dbReference type="ARBA" id="ARBA00007661"/>
    </source>
</evidence>
<evidence type="ECO:0000259" key="11">
    <source>
        <dbReference type="PROSITE" id="PS50156"/>
    </source>
</evidence>